<evidence type="ECO:0000259" key="3">
    <source>
        <dbReference type="Pfam" id="PF26526"/>
    </source>
</evidence>
<feature type="domain" description="DUF8175" evidence="3">
    <location>
        <begin position="58"/>
        <end position="229"/>
    </location>
</feature>
<feature type="transmembrane region" description="Helical" evidence="2">
    <location>
        <begin position="12"/>
        <end position="32"/>
    </location>
</feature>
<feature type="region of interest" description="Disordered" evidence="1">
    <location>
        <begin position="154"/>
        <end position="176"/>
    </location>
</feature>
<protein>
    <recommendedName>
        <fullName evidence="3">DUF8175 domain-containing protein</fullName>
    </recommendedName>
</protein>
<dbReference type="EMBL" id="JANAFB010000006">
    <property type="protein sequence ID" value="MCP3425178.1"/>
    <property type="molecule type" value="Genomic_DNA"/>
</dbReference>
<dbReference type="Proteomes" id="UP001139502">
    <property type="component" value="Unassembled WGS sequence"/>
</dbReference>
<keyword evidence="2" id="KW-0472">Membrane</keyword>
<dbReference type="AlphaFoldDB" id="A0A9X2HHW5"/>
<feature type="compositionally biased region" description="Low complexity" evidence="1">
    <location>
        <begin position="44"/>
        <end position="63"/>
    </location>
</feature>
<name>A0A9X2HHW5_9MICC</name>
<feature type="region of interest" description="Disordered" evidence="1">
    <location>
        <begin position="41"/>
        <end position="96"/>
    </location>
</feature>
<gene>
    <name evidence="4" type="ORF">NBM05_03830</name>
</gene>
<evidence type="ECO:0000313" key="5">
    <source>
        <dbReference type="Proteomes" id="UP001139502"/>
    </source>
</evidence>
<sequence length="249" mass="25893">MALPKIHDKTKRTAAWTVIGLIGLMAIGLIIMNLTGFGEEEPADQAQSPASATAAPSTPSDSSGVSNASTPTTCDVPDDGSTVTNLRVPEDVGQSSSDLGLVYPFSDAVGPTESKDGVGYCFAHSPVGAAFAASNVVGIYDDSRFTPDQRGILLDDIDRADSEPAADPDDPRSSEQKIVGFTVESYTDEKATIGLVTQVTPNGQTESVLAKSTGTLVWAAGDWKLAKNSFSEEATEVAPGDFTLFEGGK</sequence>
<proteinExistence type="predicted"/>
<dbReference type="InterPro" id="IPR058488">
    <property type="entry name" value="DUF8175"/>
</dbReference>
<keyword evidence="2" id="KW-0812">Transmembrane</keyword>
<organism evidence="4 5">
    <name type="scientific">Rothia santali</name>
    <dbReference type="NCBI Taxonomy" id="2949643"/>
    <lineage>
        <taxon>Bacteria</taxon>
        <taxon>Bacillati</taxon>
        <taxon>Actinomycetota</taxon>
        <taxon>Actinomycetes</taxon>
        <taxon>Micrococcales</taxon>
        <taxon>Micrococcaceae</taxon>
        <taxon>Rothia</taxon>
    </lineage>
</organism>
<evidence type="ECO:0000256" key="1">
    <source>
        <dbReference type="SAM" id="MobiDB-lite"/>
    </source>
</evidence>
<dbReference type="RefSeq" id="WP_254165241.1">
    <property type="nucleotide sequence ID" value="NZ_JANAFB010000006.1"/>
</dbReference>
<comment type="caution">
    <text evidence="4">The sequence shown here is derived from an EMBL/GenBank/DDBJ whole genome shotgun (WGS) entry which is preliminary data.</text>
</comment>
<reference evidence="4" key="1">
    <citation type="submission" date="2022-06" db="EMBL/GenBank/DDBJ databases">
        <title>Rothia sp. isolated from sandalwood seedling.</title>
        <authorList>
            <person name="Tuikhar N."/>
            <person name="Kirdat K."/>
            <person name="Thorat V."/>
            <person name="Swetha P."/>
            <person name="Padma S."/>
            <person name="Sundararaj R."/>
            <person name="Yadav A."/>
        </authorList>
    </citation>
    <scope>NUCLEOTIDE SEQUENCE</scope>
    <source>
        <strain evidence="4">AR01</strain>
    </source>
</reference>
<dbReference type="Pfam" id="PF26526">
    <property type="entry name" value="DUF8175"/>
    <property type="match status" value="1"/>
</dbReference>
<keyword evidence="2" id="KW-1133">Transmembrane helix</keyword>
<keyword evidence="5" id="KW-1185">Reference proteome</keyword>
<evidence type="ECO:0000313" key="4">
    <source>
        <dbReference type="EMBL" id="MCP3425178.1"/>
    </source>
</evidence>
<accession>A0A9X2HHW5</accession>
<evidence type="ECO:0000256" key="2">
    <source>
        <dbReference type="SAM" id="Phobius"/>
    </source>
</evidence>
<feature type="compositionally biased region" description="Polar residues" evidence="1">
    <location>
        <begin position="64"/>
        <end position="73"/>
    </location>
</feature>